<reference evidence="2 3" key="1">
    <citation type="submission" date="2020-03" db="EMBL/GenBank/DDBJ databases">
        <title>Draft Genome Sequence of Cudoniella acicularis.</title>
        <authorList>
            <person name="Buettner E."/>
            <person name="Kellner H."/>
        </authorList>
    </citation>
    <scope>NUCLEOTIDE SEQUENCE [LARGE SCALE GENOMIC DNA]</scope>
    <source>
        <strain evidence="2 3">DSM 108380</strain>
    </source>
</reference>
<comment type="caution">
    <text evidence="2">The sequence shown here is derived from an EMBL/GenBank/DDBJ whole genome shotgun (WGS) entry which is preliminary data.</text>
</comment>
<protein>
    <submittedName>
        <fullName evidence="2">Uncharacterized protein</fullName>
    </submittedName>
</protein>
<dbReference type="EMBL" id="JAAMPI010002759">
    <property type="protein sequence ID" value="KAF4609608.1"/>
    <property type="molecule type" value="Genomic_DNA"/>
</dbReference>
<organism evidence="2 3">
    <name type="scientific">Cudoniella acicularis</name>
    <dbReference type="NCBI Taxonomy" id="354080"/>
    <lineage>
        <taxon>Eukaryota</taxon>
        <taxon>Fungi</taxon>
        <taxon>Dikarya</taxon>
        <taxon>Ascomycota</taxon>
        <taxon>Pezizomycotina</taxon>
        <taxon>Leotiomycetes</taxon>
        <taxon>Helotiales</taxon>
        <taxon>Tricladiaceae</taxon>
        <taxon>Cudoniella</taxon>
    </lineage>
</organism>
<keyword evidence="3" id="KW-1185">Reference proteome</keyword>
<dbReference type="AlphaFoldDB" id="A0A8H4QES4"/>
<sequence>MMRRDSQSTPTVPAPADGTPPERQIVLPLTPPATDEWQSTSNTQSPVSAVLDLIKQRQRHKLAGQSRQLKVTSLEYKDLLARLEELPGLKSFVDDKLRLEYDPLEEVLYAPRMPTATHESFSEQVSQETKAQLDRIASGSDEAARFAARISSVRSGSIQLREFDSDDDIETDQPYIQRQPDEQFQHEEAEYPGVVQSWGSS</sequence>
<evidence type="ECO:0000313" key="3">
    <source>
        <dbReference type="Proteomes" id="UP000566819"/>
    </source>
</evidence>
<name>A0A8H4QES4_9HELO</name>
<gene>
    <name evidence="2" type="ORF">G7Y89_g15847</name>
</gene>
<accession>A0A8H4QES4</accession>
<feature type="compositionally biased region" description="Polar residues" evidence="1">
    <location>
        <begin position="36"/>
        <end position="45"/>
    </location>
</feature>
<evidence type="ECO:0000256" key="1">
    <source>
        <dbReference type="SAM" id="MobiDB-lite"/>
    </source>
</evidence>
<evidence type="ECO:0000313" key="2">
    <source>
        <dbReference type="EMBL" id="KAF4609608.1"/>
    </source>
</evidence>
<feature type="region of interest" description="Disordered" evidence="1">
    <location>
        <begin position="1"/>
        <end position="45"/>
    </location>
</feature>
<feature type="region of interest" description="Disordered" evidence="1">
    <location>
        <begin position="161"/>
        <end position="201"/>
    </location>
</feature>
<dbReference type="Proteomes" id="UP000566819">
    <property type="component" value="Unassembled WGS sequence"/>
</dbReference>
<feature type="compositionally biased region" description="Basic and acidic residues" evidence="1">
    <location>
        <begin position="179"/>
        <end position="189"/>
    </location>
</feature>
<proteinExistence type="predicted"/>
<dbReference type="OrthoDB" id="3485856at2759"/>